<feature type="compositionally biased region" description="Acidic residues" evidence="5">
    <location>
        <begin position="227"/>
        <end position="237"/>
    </location>
</feature>
<feature type="region of interest" description="Disordered" evidence="5">
    <location>
        <begin position="1"/>
        <end position="57"/>
    </location>
</feature>
<dbReference type="GO" id="GO:0008270">
    <property type="term" value="F:zinc ion binding"/>
    <property type="evidence" value="ECO:0007669"/>
    <property type="project" value="UniProtKB-KW"/>
</dbReference>
<dbReference type="HOGENOM" id="CLU_247779_0_0_1"/>
<dbReference type="InterPro" id="IPR000571">
    <property type="entry name" value="Znf_CCCH"/>
</dbReference>
<feature type="compositionally biased region" description="Low complexity" evidence="5">
    <location>
        <begin position="1164"/>
        <end position="1176"/>
    </location>
</feature>
<dbReference type="PROSITE" id="PS50103">
    <property type="entry name" value="ZF_C3H1"/>
    <property type="match status" value="1"/>
</dbReference>
<protein>
    <recommendedName>
        <fullName evidence="6">C3H1-type domain-containing protein</fullName>
    </recommendedName>
</protein>
<name>A7RTM0_NEMVE</name>
<evidence type="ECO:0000256" key="3">
    <source>
        <dbReference type="ARBA" id="ARBA00022833"/>
    </source>
</evidence>
<feature type="compositionally biased region" description="Basic and acidic residues" evidence="5">
    <location>
        <begin position="989"/>
        <end position="1002"/>
    </location>
</feature>
<keyword evidence="1 4" id="KW-0479">Metal-binding</keyword>
<feature type="compositionally biased region" description="Acidic residues" evidence="5">
    <location>
        <begin position="1316"/>
        <end position="1327"/>
    </location>
</feature>
<feature type="compositionally biased region" description="Basic and acidic residues" evidence="5">
    <location>
        <begin position="816"/>
        <end position="828"/>
    </location>
</feature>
<feature type="compositionally biased region" description="Basic and acidic residues" evidence="5">
    <location>
        <begin position="522"/>
        <end position="533"/>
    </location>
</feature>
<dbReference type="PANTHER" id="PTHR38563:SF1">
    <property type="entry name" value="FL(2)D-ASSOCIATED COMPLEX COMPONENT"/>
    <property type="match status" value="1"/>
</dbReference>
<organism evidence="7 8">
    <name type="scientific">Nematostella vectensis</name>
    <name type="common">Starlet sea anemone</name>
    <dbReference type="NCBI Taxonomy" id="45351"/>
    <lineage>
        <taxon>Eukaryota</taxon>
        <taxon>Metazoa</taxon>
        <taxon>Cnidaria</taxon>
        <taxon>Anthozoa</taxon>
        <taxon>Hexacorallia</taxon>
        <taxon>Actiniaria</taxon>
        <taxon>Edwardsiidae</taxon>
        <taxon>Nematostella</taxon>
    </lineage>
</organism>
<evidence type="ECO:0000256" key="4">
    <source>
        <dbReference type="PROSITE-ProRule" id="PRU00723"/>
    </source>
</evidence>
<dbReference type="PANTHER" id="PTHR38563">
    <property type="entry name" value="FL(2)D-ASSOCIATED COMPLEX COMPONENT"/>
    <property type="match status" value="1"/>
</dbReference>
<feature type="compositionally biased region" description="Basic and acidic residues" evidence="5">
    <location>
        <begin position="585"/>
        <end position="778"/>
    </location>
</feature>
<dbReference type="InParanoid" id="A7RTM0"/>
<dbReference type="STRING" id="45351.A7RTM0"/>
<feature type="domain" description="C3H1-type" evidence="6">
    <location>
        <begin position="56"/>
        <end position="84"/>
    </location>
</feature>
<dbReference type="SUPFAM" id="SSF90229">
    <property type="entry name" value="CCCH zinc finger"/>
    <property type="match status" value="1"/>
</dbReference>
<evidence type="ECO:0000313" key="7">
    <source>
        <dbReference type="EMBL" id="EDO45290.1"/>
    </source>
</evidence>
<feature type="region of interest" description="Disordered" evidence="5">
    <location>
        <begin position="227"/>
        <end position="1327"/>
    </location>
</feature>
<keyword evidence="8" id="KW-1185">Reference proteome</keyword>
<feature type="compositionally biased region" description="Low complexity" evidence="5">
    <location>
        <begin position="22"/>
        <end position="36"/>
    </location>
</feature>
<keyword evidence="3 4" id="KW-0862">Zinc</keyword>
<evidence type="ECO:0000256" key="1">
    <source>
        <dbReference type="ARBA" id="ARBA00022723"/>
    </source>
</evidence>
<evidence type="ECO:0000313" key="8">
    <source>
        <dbReference type="Proteomes" id="UP000001593"/>
    </source>
</evidence>
<feature type="compositionally biased region" description="Basic and acidic residues" evidence="5">
    <location>
        <begin position="368"/>
        <end position="465"/>
    </location>
</feature>
<feature type="compositionally biased region" description="Basic and acidic residues" evidence="5">
    <location>
        <begin position="477"/>
        <end position="497"/>
    </location>
</feature>
<dbReference type="OMA" id="EKDWPRN"/>
<feature type="compositionally biased region" description="Low complexity" evidence="5">
    <location>
        <begin position="1137"/>
        <end position="1148"/>
    </location>
</feature>
<feature type="zinc finger region" description="C3H1-type" evidence="4">
    <location>
        <begin position="56"/>
        <end position="84"/>
    </location>
</feature>
<feature type="compositionally biased region" description="Gly residues" evidence="5">
    <location>
        <begin position="836"/>
        <end position="849"/>
    </location>
</feature>
<feature type="compositionally biased region" description="Basic and acidic residues" evidence="5">
    <location>
        <begin position="909"/>
        <end position="943"/>
    </location>
</feature>
<feature type="compositionally biased region" description="Basic and acidic residues" evidence="5">
    <location>
        <begin position="10"/>
        <end position="19"/>
    </location>
</feature>
<feature type="compositionally biased region" description="Basic and acidic residues" evidence="5">
    <location>
        <begin position="551"/>
        <end position="564"/>
    </location>
</feature>
<feature type="compositionally biased region" description="Acidic residues" evidence="5">
    <location>
        <begin position="1149"/>
        <end position="1163"/>
    </location>
</feature>
<feature type="compositionally biased region" description="Basic and acidic residues" evidence="5">
    <location>
        <begin position="953"/>
        <end position="962"/>
    </location>
</feature>
<feature type="compositionally biased region" description="Pro residues" evidence="5">
    <location>
        <begin position="792"/>
        <end position="815"/>
    </location>
</feature>
<feature type="compositionally biased region" description="Basic and acidic residues" evidence="5">
    <location>
        <begin position="1192"/>
        <end position="1204"/>
    </location>
</feature>
<dbReference type="Pfam" id="PF00642">
    <property type="entry name" value="zf-CCCH"/>
    <property type="match status" value="1"/>
</dbReference>
<dbReference type="InterPro" id="IPR036855">
    <property type="entry name" value="Znf_CCCH_sf"/>
</dbReference>
<feature type="compositionally biased region" description="Basic residues" evidence="5">
    <location>
        <begin position="144"/>
        <end position="155"/>
    </location>
</feature>
<dbReference type="InterPro" id="IPR040427">
    <property type="entry name" value="Flacc"/>
</dbReference>
<accession>A7RTM0</accession>
<proteinExistence type="predicted"/>
<feature type="compositionally biased region" description="Basic and acidic residues" evidence="5">
    <location>
        <begin position="293"/>
        <end position="346"/>
    </location>
</feature>
<feature type="compositionally biased region" description="Basic residues" evidence="5">
    <location>
        <begin position="167"/>
        <end position="177"/>
    </location>
</feature>
<dbReference type="EMBL" id="DS469537">
    <property type="protein sequence ID" value="EDO45290.1"/>
    <property type="molecule type" value="Genomic_DNA"/>
</dbReference>
<sequence length="1520" mass="171329">MSGTRLTRRVTVEGGKKVAETSSSALPSLSQSSSRRSVFERLGPGAVDQRSQPREAYQPERCRNWLRDGRCLYGNNCKFLHGPFTDPKPRTKTVRSVVQDERPHHSRTKSLDSVDFEEDDAKDLQHKQRRPRVEEEPGDSPQKKATKVKKKHTPKHGTDDDEEPASRKRKKKSHKKRDSTPEAAPSSPGVLAARTAMQWEDQGELDYQKQLALEKRRQDLQRQLALMDEEDAAVDDGWEGKEVRKEARRQEEEHRKVTVVHSKLHPEQSVTPPASTSPSAPPPAATKKKKKKREGDGKVKVKKDGSPRRKDEEKRKVTTDEEDRGAEKIKSKDSISEEERLTERPPKKTPQKRRPMEEPDYRSLPVQDDVRSRSVEGEPARKERSSPERRMGKQRRDVPLDWEEPLPRHVDERPRRPHDHHADPYDSHAIAEEYPRGRDQGMEEGRRDITPESHRRGPPSRHDRAPPPASKRTPTGEGHRAEEARSAERGRRREGERGSSGPRTPSPDRGRQRTPEGAAGRYYDEGPDDKLEYPVKGGRGRGPRTPPGDPTYEHTRGPPPERHARPPRTPPSDHDDRPFSPIEQEANRSNRFSERDGEFSRRQREPEAMARDNSYPDRARSDGDYDRRGSRDNETRGAKTVEDYPRSRPRDESFERGRPRDNRDDDYSRGRENKEEDYPKGRHRDERPEEFPRRGRDEPEFVRPRGRDDGGRPSREPPRDQHRRPYDDPEGLERESRGERDVRRDDPREDRRPGMSEGRGRDRPERPDRTGERGREPRYSTPQGPDYHRRPSPSPPGPPRNAPYGPPRGRSPPPSHRFDDRRRPDEGFRGAPGRDNMGGRGRGGRGRGGYNAPYDNRGKPGDVRRRSPPSGPSRGFQDRDRGPPGRGRDAPPGRGQGYTNRGRGQPGNRYRDQGAPWDRRPERDNSRDRGTRPYDDRDRRPRDASPPPGPGYREQRSWDGRRGSPPPPMAPPPRSASPNHRPPYEDDLEGRARVGERERPPDAWEYPEDDPQGRGVRKRPAKASSRSLSPVEHKKHRSRSLEIPGLPSEPLHPPNEATLPPTLRTTPQKSPAPGKEGKKVKKKKEGKKSGRSPREGVVTDEGADVDMGLGGEEVKTKKPKKEKKLKEKGAKKKGKKAAAAAAAAVTETAVEEEPVKEEPEAVVEPEGVLEGALAAPEGEEVGLKPGKKRKHADGDPLKGKDGEKKKKKKKKHTQEVVVQPWADEDEERNAAEAARAVSEENQSKSELSPEPTKVEEEKPADEMFSDWSDDDSPVGDDSWPDNPPESPEDQLPTSSVKARTPSPAPPEEPKGPSFEDVYDPISDDEFDAMYTQSDEEEDVEEVNKAPDVEEVDWSSLAAANTGLQKEKEPHAHLQRFTPGHVFTRIGISPSLAGQRLTNLVREACAKVTSESELFIPTEGPKCLGAYVAAAASRRRYRKGLMSDLGPCRRALCARRDLAIRKQLGRTSNKLGKVAVLAGSSSAPVDRELFQMSVALYRKDSTESSETALPPRLGKAVLSPA</sequence>
<evidence type="ECO:0000256" key="2">
    <source>
        <dbReference type="ARBA" id="ARBA00022771"/>
    </source>
</evidence>
<reference evidence="7 8" key="1">
    <citation type="journal article" date="2007" name="Science">
        <title>Sea anemone genome reveals ancestral eumetazoan gene repertoire and genomic organization.</title>
        <authorList>
            <person name="Putnam N.H."/>
            <person name="Srivastava M."/>
            <person name="Hellsten U."/>
            <person name="Dirks B."/>
            <person name="Chapman J."/>
            <person name="Salamov A."/>
            <person name="Terry A."/>
            <person name="Shapiro H."/>
            <person name="Lindquist E."/>
            <person name="Kapitonov V.V."/>
            <person name="Jurka J."/>
            <person name="Genikhovich G."/>
            <person name="Grigoriev I.V."/>
            <person name="Lucas S.M."/>
            <person name="Steele R.E."/>
            <person name="Finnerty J.R."/>
            <person name="Technau U."/>
            <person name="Martindale M.Q."/>
            <person name="Rokhsar D.S."/>
        </authorList>
    </citation>
    <scope>NUCLEOTIDE SEQUENCE [LARGE SCALE GENOMIC DNA]</scope>
    <source>
        <strain evidence="8">CH2 X CH6</strain>
    </source>
</reference>
<feature type="compositionally biased region" description="Pro residues" evidence="5">
    <location>
        <begin position="964"/>
        <end position="975"/>
    </location>
</feature>
<dbReference type="Gene3D" id="4.10.1000.10">
    <property type="entry name" value="Zinc finger, CCCH-type"/>
    <property type="match status" value="1"/>
</dbReference>
<dbReference type="eggNOG" id="KOG1874">
    <property type="taxonomic scope" value="Eukaryota"/>
</dbReference>
<dbReference type="SMART" id="SM00356">
    <property type="entry name" value="ZnF_C3H1"/>
    <property type="match status" value="1"/>
</dbReference>
<dbReference type="GO" id="GO:0036396">
    <property type="term" value="C:RNA N6-methyladenosine methyltransferase complex"/>
    <property type="evidence" value="ECO:0007669"/>
    <property type="project" value="InterPro"/>
</dbReference>
<dbReference type="GO" id="GO:0016556">
    <property type="term" value="P:mRNA modification"/>
    <property type="evidence" value="ECO:0007669"/>
    <property type="project" value="InterPro"/>
</dbReference>
<keyword evidence="2 4" id="KW-0863">Zinc-finger</keyword>
<gene>
    <name evidence="7" type="ORF">NEMVEDRAFT_v1g240589</name>
</gene>
<feature type="compositionally biased region" description="Basic and acidic residues" evidence="5">
    <location>
        <begin position="122"/>
        <end position="135"/>
    </location>
</feature>
<evidence type="ECO:0000259" key="6">
    <source>
        <dbReference type="PROSITE" id="PS50103"/>
    </source>
</evidence>
<feature type="compositionally biased region" description="Basic residues" evidence="5">
    <location>
        <begin position="1078"/>
        <end position="1091"/>
    </location>
</feature>
<feature type="compositionally biased region" description="Basic and acidic residues" evidence="5">
    <location>
        <begin position="238"/>
        <end position="256"/>
    </location>
</feature>
<evidence type="ECO:0000256" key="5">
    <source>
        <dbReference type="SAM" id="MobiDB-lite"/>
    </source>
</evidence>
<feature type="region of interest" description="Disordered" evidence="5">
    <location>
        <begin position="80"/>
        <end position="197"/>
    </location>
</feature>
<feature type="compositionally biased region" description="Basic and acidic residues" evidence="5">
    <location>
        <begin position="856"/>
        <end position="865"/>
    </location>
</feature>
<feature type="region of interest" description="Disordered" evidence="5">
    <location>
        <begin position="1499"/>
        <end position="1520"/>
    </location>
</feature>
<feature type="compositionally biased region" description="Basic and acidic residues" evidence="5">
    <location>
        <begin position="1252"/>
        <end position="1261"/>
    </location>
</feature>
<feature type="compositionally biased region" description="Basic and acidic residues" evidence="5">
    <location>
        <begin position="876"/>
        <end position="891"/>
    </location>
</feature>
<dbReference type="Proteomes" id="UP000001593">
    <property type="component" value="Unassembled WGS sequence"/>
</dbReference>
<feature type="compositionally biased region" description="Acidic residues" evidence="5">
    <location>
        <begin position="1263"/>
        <end position="1274"/>
    </location>
</feature>